<comment type="caution">
    <text evidence="6">The sequence shown here is derived from an EMBL/GenBank/DDBJ whole genome shotgun (WGS) entry which is preliminary data.</text>
</comment>
<proteinExistence type="predicted"/>
<keyword evidence="7" id="KW-1185">Reference proteome</keyword>
<reference evidence="6" key="1">
    <citation type="submission" date="2021-06" db="EMBL/GenBank/DDBJ databases">
        <title>Novel Mycoplasma species detected in California sea lions (Zalophus californianus) from the USA.</title>
        <authorList>
            <person name="Volokhov D.V."/>
            <person name="Furtak V.A."/>
            <person name="Zagorodnyaya T.A."/>
        </authorList>
    </citation>
    <scope>NUCLEOTIDE SEQUENCE [LARGE SCALE GENOMIC DNA]</scope>
    <source>
        <strain evidence="6">CSL 4779</strain>
    </source>
</reference>
<dbReference type="CDD" id="cd01127">
    <property type="entry name" value="TrwB_TraG_TraD_VirD4"/>
    <property type="match status" value="1"/>
</dbReference>
<keyword evidence="5" id="KW-0472">Membrane</keyword>
<evidence type="ECO:0000256" key="3">
    <source>
        <dbReference type="ARBA" id="ARBA00022692"/>
    </source>
</evidence>
<dbReference type="EMBL" id="JAHMHK010000003">
    <property type="protein sequence ID" value="MBU4693689.1"/>
    <property type="molecule type" value="Genomic_DNA"/>
</dbReference>
<evidence type="ECO:0000313" key="6">
    <source>
        <dbReference type="EMBL" id="MBU4693689.1"/>
    </source>
</evidence>
<name>A0ABS6DS49_9MOLU</name>
<gene>
    <name evidence="6" type="ORF">KQ878_02225</name>
</gene>
<keyword evidence="4" id="KW-1133">Transmembrane helix</keyword>
<evidence type="ECO:0000256" key="4">
    <source>
        <dbReference type="ARBA" id="ARBA00022989"/>
    </source>
</evidence>
<dbReference type="Proteomes" id="UP000812267">
    <property type="component" value="Unassembled WGS sequence"/>
</dbReference>
<dbReference type="RefSeq" id="WP_216567853.1">
    <property type="nucleotide sequence ID" value="NZ_JAHMHK010000003.1"/>
</dbReference>
<dbReference type="InterPro" id="IPR051539">
    <property type="entry name" value="T4SS-coupling_protein"/>
</dbReference>
<dbReference type="Pfam" id="PF02534">
    <property type="entry name" value="T4SS-DNA_transf"/>
    <property type="match status" value="1"/>
</dbReference>
<accession>A0ABS6DS49</accession>
<sequence>MILLGIAGSGKTWRILFQNIVRNASLSDDKKANMVIIDPKQELLEATGGILKKQGYDVKLFDLDNPNNSVRWNPLKLAWDYFHSKEYKELSNLDYSEGFDALREVVEELKWGDRQDDGIWVAQAKNVVMTILKFMVLYSLENKKFSLNYFTLSNVVAFLNLDTFTMGEWTKIVNENRYKSIYWEKLKREMDALITTVPETLTGILINATKALIQFSNDLKTEEITSKNNVDFEQMIGNDRPFAIFISFPDHKKSSSFLIPILISQIYKSAISKANSLPGKKLNRSLLFIMEEFNSIEKIPNLGDWMSISRSRKIFFLLVLQDYTQLDKYNSGKSEHKLIKSQARLTVFLETNNEETLKAYAEVLGKYEKERKSTSYNGKTKSVSSSLNKEFVMDVGDLKYKSKELAIVLAGGYKPIAIKPMFLFDYMDKPNYEHREIVADRNDGILWDFEKMTEINIDGGGSVEKIYDEDLNKLIEQRKNLNILCSNANSEEN</sequence>
<organism evidence="6 7">
    <name type="scientific">Mycoplasma zalophidermidis</name>
    <dbReference type="NCBI Taxonomy" id="398174"/>
    <lineage>
        <taxon>Bacteria</taxon>
        <taxon>Bacillati</taxon>
        <taxon>Mycoplasmatota</taxon>
        <taxon>Mollicutes</taxon>
        <taxon>Mycoplasmataceae</taxon>
        <taxon>Mycoplasma</taxon>
    </lineage>
</organism>
<comment type="subcellular location">
    <subcellularLocation>
        <location evidence="1">Cell membrane</location>
        <topology evidence="1">Multi-pass membrane protein</topology>
    </subcellularLocation>
</comment>
<keyword evidence="3" id="KW-0812">Transmembrane</keyword>
<evidence type="ECO:0000256" key="1">
    <source>
        <dbReference type="ARBA" id="ARBA00004651"/>
    </source>
</evidence>
<evidence type="ECO:0000256" key="5">
    <source>
        <dbReference type="ARBA" id="ARBA00023136"/>
    </source>
</evidence>
<evidence type="ECO:0000256" key="2">
    <source>
        <dbReference type="ARBA" id="ARBA00022475"/>
    </source>
</evidence>
<dbReference type="InterPro" id="IPR003688">
    <property type="entry name" value="TraG/VirD4"/>
</dbReference>
<protein>
    <submittedName>
        <fullName evidence="6">Type IV secretory system conjugative DNA transfer family protein</fullName>
    </submittedName>
</protein>
<dbReference type="PANTHER" id="PTHR37937:SF1">
    <property type="entry name" value="CONJUGATIVE TRANSFER: DNA TRANSPORT"/>
    <property type="match status" value="1"/>
</dbReference>
<evidence type="ECO:0000313" key="7">
    <source>
        <dbReference type="Proteomes" id="UP000812267"/>
    </source>
</evidence>
<dbReference type="PANTHER" id="PTHR37937">
    <property type="entry name" value="CONJUGATIVE TRANSFER: DNA TRANSPORT"/>
    <property type="match status" value="1"/>
</dbReference>
<keyword evidence="2" id="KW-1003">Cell membrane</keyword>